<dbReference type="AlphaFoldDB" id="A0A8J1Y639"/>
<comment type="caution">
    <text evidence="1">The sequence shown here is derived from an EMBL/GenBank/DDBJ whole genome shotgun (WGS) entry which is preliminary data.</text>
</comment>
<name>A0A8J1Y639_OWEFU</name>
<dbReference type="Proteomes" id="UP000749559">
    <property type="component" value="Unassembled WGS sequence"/>
</dbReference>
<dbReference type="EMBL" id="CAIIXF020000009">
    <property type="protein sequence ID" value="CAH1794161.1"/>
    <property type="molecule type" value="Genomic_DNA"/>
</dbReference>
<accession>A0A8J1Y639</accession>
<proteinExistence type="predicted"/>
<gene>
    <name evidence="1" type="ORF">OFUS_LOCUS18915</name>
</gene>
<dbReference type="InterPro" id="IPR036116">
    <property type="entry name" value="FN3_sf"/>
</dbReference>
<sequence length="456" mass="49834">MEDGLIECLLETIDNASKHKLQLVDLTESLNAAKTQVTHSADKSKNEIKKFFEELKVSLHASLDKRQGELISEVSKIENDSLGPLIACQALIETGMVDTTKLLNEGKSLLMAGEDREGLTMFKAKADTKTPTSLPEVPLLSDVACISVDLPGSLIGQMTEAIDECGRVFAKGPVQITDILERPGALLVKWSEPDESCLEAGRYRLQYCYGRSSNDEDCGTVFKDAYIGEGCSYILTGLQCNKQYTLRACCSEAEGDWTPWSLPRVGITSLPHHEWCSGVDGFKLISDNTTLVSRTNKPRIIYSNHDSFICGHSMVFKVLQVAEGDMSEGVEDGHEGLGLSVARVEGASLCQPGTLLVTMQGSIFIDGKEKVTKLPSLTKGSVLTIDTEVLQNNKIRVTIEISNKTVTFDWAIDVSESGTPTIPGLMSMPGQPTPQPNIQLYFAFSCEREGWKILVL</sequence>
<reference evidence="1" key="1">
    <citation type="submission" date="2022-03" db="EMBL/GenBank/DDBJ databases">
        <authorList>
            <person name="Martin C."/>
        </authorList>
    </citation>
    <scope>NUCLEOTIDE SEQUENCE</scope>
</reference>
<dbReference type="InterPro" id="IPR013783">
    <property type="entry name" value="Ig-like_fold"/>
</dbReference>
<evidence type="ECO:0000313" key="2">
    <source>
        <dbReference type="Proteomes" id="UP000749559"/>
    </source>
</evidence>
<evidence type="ECO:0000313" key="1">
    <source>
        <dbReference type="EMBL" id="CAH1794161.1"/>
    </source>
</evidence>
<dbReference type="Gene3D" id="2.60.40.10">
    <property type="entry name" value="Immunoglobulins"/>
    <property type="match status" value="1"/>
</dbReference>
<keyword evidence="2" id="KW-1185">Reference proteome</keyword>
<dbReference type="PROSITE" id="PS50853">
    <property type="entry name" value="FN3"/>
    <property type="match status" value="1"/>
</dbReference>
<dbReference type="CDD" id="cd00063">
    <property type="entry name" value="FN3"/>
    <property type="match status" value="1"/>
</dbReference>
<protein>
    <submittedName>
        <fullName evidence="1">Uncharacterized protein</fullName>
    </submittedName>
</protein>
<organism evidence="1 2">
    <name type="scientific">Owenia fusiformis</name>
    <name type="common">Polychaete worm</name>
    <dbReference type="NCBI Taxonomy" id="6347"/>
    <lineage>
        <taxon>Eukaryota</taxon>
        <taxon>Metazoa</taxon>
        <taxon>Spiralia</taxon>
        <taxon>Lophotrochozoa</taxon>
        <taxon>Annelida</taxon>
        <taxon>Polychaeta</taxon>
        <taxon>Sedentaria</taxon>
        <taxon>Canalipalpata</taxon>
        <taxon>Sabellida</taxon>
        <taxon>Oweniida</taxon>
        <taxon>Oweniidae</taxon>
        <taxon>Owenia</taxon>
    </lineage>
</organism>
<dbReference type="SUPFAM" id="SSF49265">
    <property type="entry name" value="Fibronectin type III"/>
    <property type="match status" value="1"/>
</dbReference>
<dbReference type="InterPro" id="IPR003961">
    <property type="entry name" value="FN3_dom"/>
</dbReference>
<dbReference type="OrthoDB" id="9984427at2759"/>